<dbReference type="InterPro" id="IPR013563">
    <property type="entry name" value="Oligopep_ABC_C"/>
</dbReference>
<keyword evidence="3" id="KW-0813">Transport</keyword>
<comment type="subcellular location">
    <subcellularLocation>
        <location evidence="1">Cell inner membrane</location>
        <topology evidence="1">Peripheral membrane protein</topology>
    </subcellularLocation>
</comment>
<evidence type="ECO:0000256" key="4">
    <source>
        <dbReference type="ARBA" id="ARBA00022741"/>
    </source>
</evidence>
<keyword evidence="7" id="KW-1185">Reference proteome</keyword>
<dbReference type="GO" id="GO:0005524">
    <property type="term" value="F:ATP binding"/>
    <property type="evidence" value="ECO:0007669"/>
    <property type="project" value="UniProtKB-KW"/>
</dbReference>
<dbReference type="GO" id="GO:0015833">
    <property type="term" value="P:peptide transport"/>
    <property type="evidence" value="ECO:0007669"/>
    <property type="project" value="InterPro"/>
</dbReference>
<sequence>MTTPDGVVLLEASGVSKRFAVGRRVIGAARRMVHAVDGVSLCVVRGETLGIVGESGCGKSTLGRCLMRLHDVSEGSVVFDGINITHRSRNALRPIRRRMQMVFQDPAASLNPRYRVRDLIAEPMRIHATVPEREIGDRVARLLDLVGLRRGHMDRFPHEFSGGQRQRIGIARAIALEPDLIVADEPVSALDVSVQAQVVNLFQDLQERLGLTYVFIAHDLSIVRQITDRVAVMYLGSIVETGPTDLVFTSPSHPYTMALISAVPMPDPDPARRPRRIILTGDVPNPISPPSGCRFHPRCPRAQERCRAERPALRALDDGRDCACHFPET</sequence>
<evidence type="ECO:0000256" key="1">
    <source>
        <dbReference type="ARBA" id="ARBA00004417"/>
    </source>
</evidence>
<dbReference type="Pfam" id="PF00005">
    <property type="entry name" value="ABC_tran"/>
    <property type="match status" value="1"/>
</dbReference>
<dbReference type="SMART" id="SM00382">
    <property type="entry name" value="AAA"/>
    <property type="match status" value="1"/>
</dbReference>
<dbReference type="FunFam" id="3.40.50.300:FF:000016">
    <property type="entry name" value="Oligopeptide ABC transporter ATP-binding component"/>
    <property type="match status" value="1"/>
</dbReference>
<reference evidence="6 7" key="1">
    <citation type="submission" date="2010-12" db="EMBL/GenBank/DDBJ databases">
        <title>Whole genome sequence of Acidiphilium multivorum AIU301.</title>
        <authorList>
            <person name="Narita-Yamada S."/>
            <person name="Nakamura S."/>
            <person name="Ito N."/>
            <person name="Takarada H."/>
            <person name="Katano Y."/>
            <person name="Nakazawa H."/>
            <person name="Hosoyama A."/>
            <person name="Yamada R."/>
            <person name="Fujita N."/>
        </authorList>
    </citation>
    <scope>NUCLEOTIDE SEQUENCE [LARGE SCALE GENOMIC DNA]</scope>
    <source>
        <strain evidence="7">DSM 11245 / JCM 8867 / AIU301</strain>
        <plasmid evidence="6 7">pACMV3</plasmid>
    </source>
</reference>
<dbReference type="OrthoDB" id="9767950at2"/>
<evidence type="ECO:0000313" key="6">
    <source>
        <dbReference type="EMBL" id="BAJ83161.1"/>
    </source>
</evidence>
<proteinExistence type="inferred from homology"/>
<organism evidence="6 7">
    <name type="scientific">Acidiphilium multivorum (strain DSM 11245 / JCM 8867 / NBRC 100883 / AIU 301)</name>
    <dbReference type="NCBI Taxonomy" id="926570"/>
    <lineage>
        <taxon>Bacteria</taxon>
        <taxon>Pseudomonadati</taxon>
        <taxon>Pseudomonadota</taxon>
        <taxon>Alphaproteobacteria</taxon>
        <taxon>Acetobacterales</taxon>
        <taxon>Acidocellaceae</taxon>
        <taxon>Acidiphilium</taxon>
    </lineage>
</organism>
<dbReference type="Gene3D" id="3.40.50.300">
    <property type="entry name" value="P-loop containing nucleotide triphosphate hydrolases"/>
    <property type="match status" value="1"/>
</dbReference>
<keyword evidence="5 6" id="KW-0067">ATP-binding</keyword>
<keyword evidence="4" id="KW-0547">Nucleotide-binding</keyword>
<gene>
    <name evidence="6" type="ordered locus">ACMV_P3_00120</name>
</gene>
<protein>
    <submittedName>
        <fullName evidence="6">Putative ABC transporter ATP-binding protein</fullName>
    </submittedName>
</protein>
<dbReference type="Pfam" id="PF08352">
    <property type="entry name" value="oligo_HPY"/>
    <property type="match status" value="1"/>
</dbReference>
<dbReference type="HOGENOM" id="CLU_000604_1_23_5"/>
<geneLocation type="plasmid" evidence="6 7">
    <name>pACMV3</name>
</geneLocation>
<accession>F0J7U4</accession>
<dbReference type="KEGG" id="amv:ACMV_P3_00120"/>
<dbReference type="InterPro" id="IPR003593">
    <property type="entry name" value="AAA+_ATPase"/>
</dbReference>
<dbReference type="Proteomes" id="UP000007100">
    <property type="component" value="Plasmid pACMV3"/>
</dbReference>
<dbReference type="EMBL" id="AP012038">
    <property type="protein sequence ID" value="BAJ83161.1"/>
    <property type="molecule type" value="Genomic_DNA"/>
</dbReference>
<dbReference type="PROSITE" id="PS50893">
    <property type="entry name" value="ABC_TRANSPORTER_2"/>
    <property type="match status" value="1"/>
</dbReference>
<dbReference type="SUPFAM" id="SSF52540">
    <property type="entry name" value="P-loop containing nucleoside triphosphate hydrolases"/>
    <property type="match status" value="1"/>
</dbReference>
<dbReference type="InterPro" id="IPR050319">
    <property type="entry name" value="ABC_transp_ATP-bind"/>
</dbReference>
<dbReference type="NCBIfam" id="TIGR01727">
    <property type="entry name" value="oligo_HPY"/>
    <property type="match status" value="1"/>
</dbReference>
<dbReference type="InterPro" id="IPR003439">
    <property type="entry name" value="ABC_transporter-like_ATP-bd"/>
</dbReference>
<dbReference type="PANTHER" id="PTHR43776:SF7">
    <property type="entry name" value="D,D-DIPEPTIDE TRANSPORT ATP-BINDING PROTEIN DDPF-RELATED"/>
    <property type="match status" value="1"/>
</dbReference>
<comment type="similarity">
    <text evidence="2">Belongs to the ABC transporter superfamily.</text>
</comment>
<dbReference type="GO" id="GO:0055085">
    <property type="term" value="P:transmembrane transport"/>
    <property type="evidence" value="ECO:0007669"/>
    <property type="project" value="UniProtKB-ARBA"/>
</dbReference>
<evidence type="ECO:0000313" key="7">
    <source>
        <dbReference type="Proteomes" id="UP000007100"/>
    </source>
</evidence>
<evidence type="ECO:0000256" key="5">
    <source>
        <dbReference type="ARBA" id="ARBA00022840"/>
    </source>
</evidence>
<dbReference type="RefSeq" id="WP_013635091.1">
    <property type="nucleotide sequence ID" value="NC_015179.1"/>
</dbReference>
<dbReference type="PROSITE" id="PS00211">
    <property type="entry name" value="ABC_TRANSPORTER_1"/>
    <property type="match status" value="1"/>
</dbReference>
<name>F0J7U4_ACIMA</name>
<dbReference type="InterPro" id="IPR027417">
    <property type="entry name" value="P-loop_NTPase"/>
</dbReference>
<dbReference type="PANTHER" id="PTHR43776">
    <property type="entry name" value="TRANSPORT ATP-BINDING PROTEIN"/>
    <property type="match status" value="1"/>
</dbReference>
<dbReference type="CDD" id="cd03257">
    <property type="entry name" value="ABC_NikE_OppD_transporters"/>
    <property type="match status" value="1"/>
</dbReference>
<dbReference type="GO" id="GO:0005886">
    <property type="term" value="C:plasma membrane"/>
    <property type="evidence" value="ECO:0007669"/>
    <property type="project" value="UniProtKB-SubCell"/>
</dbReference>
<evidence type="ECO:0000256" key="2">
    <source>
        <dbReference type="ARBA" id="ARBA00005417"/>
    </source>
</evidence>
<dbReference type="InterPro" id="IPR017871">
    <property type="entry name" value="ABC_transporter-like_CS"/>
</dbReference>
<dbReference type="GO" id="GO:0016887">
    <property type="term" value="F:ATP hydrolysis activity"/>
    <property type="evidence" value="ECO:0007669"/>
    <property type="project" value="InterPro"/>
</dbReference>
<keyword evidence="6" id="KW-0614">Plasmid</keyword>
<evidence type="ECO:0000256" key="3">
    <source>
        <dbReference type="ARBA" id="ARBA00022448"/>
    </source>
</evidence>
<dbReference type="AlphaFoldDB" id="F0J7U4"/>